<keyword evidence="1" id="KW-1133">Transmembrane helix</keyword>
<dbReference type="AlphaFoldDB" id="A0A9W6NAM8"/>
<keyword evidence="1" id="KW-0812">Transmembrane</keyword>
<dbReference type="EMBL" id="BSFM01000008">
    <property type="protein sequence ID" value="GLK83636.1"/>
    <property type="molecule type" value="Genomic_DNA"/>
</dbReference>
<evidence type="ECO:0000256" key="1">
    <source>
        <dbReference type="SAM" id="Phobius"/>
    </source>
</evidence>
<protein>
    <submittedName>
        <fullName evidence="2">Uncharacterized protein</fullName>
    </submittedName>
</protein>
<organism evidence="2 3">
    <name type="scientific">Ancylobacter defluvii</name>
    <dbReference type="NCBI Taxonomy" id="1282440"/>
    <lineage>
        <taxon>Bacteria</taxon>
        <taxon>Pseudomonadati</taxon>
        <taxon>Pseudomonadota</taxon>
        <taxon>Alphaproteobacteria</taxon>
        <taxon>Hyphomicrobiales</taxon>
        <taxon>Xanthobacteraceae</taxon>
        <taxon>Ancylobacter</taxon>
    </lineage>
</organism>
<sequence length="152" mass="16438">MDLPWLDHLSMLSLAVLAAVMLIATLRLFGTRHVPVTAEQQLAGDGDYDYAVDHVEAHQATLDRFSALATTPSGYDCVAELVPETSRVRDAVQIRVVVEGATVGEIGCKEVRTFLAAMNGKPARCDALIVAPRDAARSLSVRLDLAWPPRIS</sequence>
<reference evidence="2" key="1">
    <citation type="journal article" date="2014" name="Int. J. Syst. Evol. Microbiol.">
        <title>Complete genome sequence of Corynebacterium casei LMG S-19264T (=DSM 44701T), isolated from a smear-ripened cheese.</title>
        <authorList>
            <consortium name="US DOE Joint Genome Institute (JGI-PGF)"/>
            <person name="Walter F."/>
            <person name="Albersmeier A."/>
            <person name="Kalinowski J."/>
            <person name="Ruckert C."/>
        </authorList>
    </citation>
    <scope>NUCLEOTIDE SEQUENCE</scope>
    <source>
        <strain evidence="2">VKM B-2789</strain>
    </source>
</reference>
<keyword evidence="1" id="KW-0472">Membrane</keyword>
<reference evidence="2" key="2">
    <citation type="submission" date="2023-01" db="EMBL/GenBank/DDBJ databases">
        <authorList>
            <person name="Sun Q."/>
            <person name="Evtushenko L."/>
        </authorList>
    </citation>
    <scope>NUCLEOTIDE SEQUENCE</scope>
    <source>
        <strain evidence="2">VKM B-2789</strain>
    </source>
</reference>
<dbReference type="Proteomes" id="UP001143330">
    <property type="component" value="Unassembled WGS sequence"/>
</dbReference>
<accession>A0A9W6NAM8</accession>
<dbReference type="RefSeq" id="WP_213363418.1">
    <property type="nucleotide sequence ID" value="NZ_BSFM01000008.1"/>
</dbReference>
<keyword evidence="3" id="KW-1185">Reference proteome</keyword>
<feature type="transmembrane region" description="Helical" evidence="1">
    <location>
        <begin position="12"/>
        <end position="30"/>
    </location>
</feature>
<gene>
    <name evidence="2" type="ORF">GCM10017653_17050</name>
</gene>
<evidence type="ECO:0000313" key="2">
    <source>
        <dbReference type="EMBL" id="GLK83636.1"/>
    </source>
</evidence>
<evidence type="ECO:0000313" key="3">
    <source>
        <dbReference type="Proteomes" id="UP001143330"/>
    </source>
</evidence>
<proteinExistence type="predicted"/>
<name>A0A9W6NAM8_9HYPH</name>
<comment type="caution">
    <text evidence="2">The sequence shown here is derived from an EMBL/GenBank/DDBJ whole genome shotgun (WGS) entry which is preliminary data.</text>
</comment>